<dbReference type="GO" id="GO:0005886">
    <property type="term" value="C:plasma membrane"/>
    <property type="evidence" value="ECO:0007669"/>
    <property type="project" value="TreeGrafter"/>
</dbReference>
<evidence type="ECO:0000313" key="10">
    <source>
        <dbReference type="Proteomes" id="UP000593567"/>
    </source>
</evidence>
<keyword evidence="7" id="KW-0812">Transmembrane</keyword>
<feature type="domain" description="EGF-like" evidence="8">
    <location>
        <begin position="387"/>
        <end position="423"/>
    </location>
</feature>
<evidence type="ECO:0000256" key="1">
    <source>
        <dbReference type="ARBA" id="ARBA00022536"/>
    </source>
</evidence>
<dbReference type="GO" id="GO:0005509">
    <property type="term" value="F:calcium ion binding"/>
    <property type="evidence" value="ECO:0007669"/>
    <property type="project" value="InterPro"/>
</dbReference>
<keyword evidence="5" id="KW-0325">Glycoprotein</keyword>
<gene>
    <name evidence="9" type="ORF">EB796_020030</name>
</gene>
<dbReference type="GO" id="GO:0032991">
    <property type="term" value="C:protein-containing complex"/>
    <property type="evidence" value="ECO:0007669"/>
    <property type="project" value="TreeGrafter"/>
</dbReference>
<dbReference type="Proteomes" id="UP000593567">
    <property type="component" value="Unassembled WGS sequence"/>
</dbReference>
<keyword evidence="10" id="KW-1185">Reference proteome</keyword>
<comment type="caution">
    <text evidence="9">The sequence shown here is derived from an EMBL/GenBank/DDBJ whole genome shotgun (WGS) entry which is preliminary data.</text>
</comment>
<feature type="domain" description="EGF-like" evidence="8">
    <location>
        <begin position="156"/>
        <end position="192"/>
    </location>
</feature>
<feature type="disulfide bond" evidence="6">
    <location>
        <begin position="220"/>
        <end position="229"/>
    </location>
</feature>
<feature type="domain" description="EGF-like" evidence="8">
    <location>
        <begin position="271"/>
        <end position="306"/>
    </location>
</feature>
<feature type="disulfide bond" evidence="6">
    <location>
        <begin position="241"/>
        <end position="258"/>
    </location>
</feature>
<feature type="disulfide bond" evidence="6">
    <location>
        <begin position="182"/>
        <end position="191"/>
    </location>
</feature>
<organism evidence="9 10">
    <name type="scientific">Bugula neritina</name>
    <name type="common">Brown bryozoan</name>
    <name type="synonym">Sertularia neritina</name>
    <dbReference type="NCBI Taxonomy" id="10212"/>
    <lineage>
        <taxon>Eukaryota</taxon>
        <taxon>Metazoa</taxon>
        <taxon>Spiralia</taxon>
        <taxon>Lophotrochozoa</taxon>
        <taxon>Bryozoa</taxon>
        <taxon>Gymnolaemata</taxon>
        <taxon>Cheilostomatida</taxon>
        <taxon>Flustrina</taxon>
        <taxon>Buguloidea</taxon>
        <taxon>Bugulidae</taxon>
        <taxon>Bugula</taxon>
    </lineage>
</organism>
<dbReference type="Pfam" id="PF00008">
    <property type="entry name" value="EGF"/>
    <property type="match status" value="1"/>
</dbReference>
<dbReference type="InterPro" id="IPR000742">
    <property type="entry name" value="EGF"/>
</dbReference>
<dbReference type="Pfam" id="PF07645">
    <property type="entry name" value="EGF_CA"/>
    <property type="match status" value="2"/>
</dbReference>
<keyword evidence="7" id="KW-1133">Transmembrane helix</keyword>
<dbReference type="PANTHER" id="PTHR24049">
    <property type="entry name" value="CRUMBS FAMILY MEMBER"/>
    <property type="match status" value="1"/>
</dbReference>
<evidence type="ECO:0000256" key="7">
    <source>
        <dbReference type="SAM" id="Phobius"/>
    </source>
</evidence>
<protein>
    <recommendedName>
        <fullName evidence="8">EGF-like domain-containing protein</fullName>
    </recommendedName>
</protein>
<keyword evidence="1 6" id="KW-0245">EGF-like domain</keyword>
<keyword evidence="3" id="KW-0677">Repeat</keyword>
<feature type="transmembrane region" description="Helical" evidence="7">
    <location>
        <begin position="12"/>
        <end position="31"/>
    </location>
</feature>
<dbReference type="PROSITE" id="PS00010">
    <property type="entry name" value="ASX_HYDROXYL"/>
    <property type="match status" value="2"/>
</dbReference>
<dbReference type="SMART" id="SM00181">
    <property type="entry name" value="EGF"/>
    <property type="match status" value="8"/>
</dbReference>
<feature type="disulfide bond" evidence="6">
    <location>
        <begin position="375"/>
        <end position="384"/>
    </location>
</feature>
<proteinExistence type="predicted"/>
<dbReference type="InterPro" id="IPR018097">
    <property type="entry name" value="EGF_Ca-bd_CS"/>
</dbReference>
<evidence type="ECO:0000256" key="2">
    <source>
        <dbReference type="ARBA" id="ARBA00022729"/>
    </source>
</evidence>
<dbReference type="FunFam" id="2.10.25.10:FF:000472">
    <property type="entry name" value="Uncharacterized protein, isoform A"/>
    <property type="match status" value="1"/>
</dbReference>
<evidence type="ECO:0000256" key="3">
    <source>
        <dbReference type="ARBA" id="ARBA00022737"/>
    </source>
</evidence>
<dbReference type="GO" id="GO:0007157">
    <property type="term" value="P:heterophilic cell-cell adhesion via plasma membrane cell adhesion molecules"/>
    <property type="evidence" value="ECO:0007669"/>
    <property type="project" value="TreeGrafter"/>
</dbReference>
<dbReference type="InterPro" id="IPR051022">
    <property type="entry name" value="Notch_Cell-Fate_Det"/>
</dbReference>
<evidence type="ECO:0000256" key="5">
    <source>
        <dbReference type="ARBA" id="ARBA00023180"/>
    </source>
</evidence>
<dbReference type="InterPro" id="IPR001881">
    <property type="entry name" value="EGF-like_Ca-bd_dom"/>
</dbReference>
<dbReference type="AlphaFoldDB" id="A0A7J7J607"/>
<feature type="disulfide bond" evidence="6">
    <location>
        <begin position="260"/>
        <end position="269"/>
    </location>
</feature>
<dbReference type="InterPro" id="IPR000152">
    <property type="entry name" value="EGF-type_Asp/Asn_hydroxyl_site"/>
</dbReference>
<feature type="domain" description="EGF-like" evidence="8">
    <location>
        <begin position="232"/>
        <end position="270"/>
    </location>
</feature>
<dbReference type="FunFam" id="2.10.25.10:FF:000125">
    <property type="entry name" value="Neurogenic locus notch protein-like"/>
    <property type="match status" value="1"/>
</dbReference>
<reference evidence="9" key="1">
    <citation type="submission" date="2020-06" db="EMBL/GenBank/DDBJ databases">
        <title>Draft genome of Bugula neritina, a colonial animal packing powerful symbionts and potential medicines.</title>
        <authorList>
            <person name="Rayko M."/>
        </authorList>
    </citation>
    <scope>NUCLEOTIDE SEQUENCE [LARGE SCALE GENOMIC DNA]</scope>
    <source>
        <strain evidence="9">Kwan_BN1</strain>
    </source>
</reference>
<dbReference type="SMART" id="SM00179">
    <property type="entry name" value="EGF_CA"/>
    <property type="match status" value="5"/>
</dbReference>
<evidence type="ECO:0000256" key="6">
    <source>
        <dbReference type="PROSITE-ProRule" id="PRU00076"/>
    </source>
</evidence>
<dbReference type="PROSITE" id="PS01186">
    <property type="entry name" value="EGF_2"/>
    <property type="match status" value="4"/>
</dbReference>
<accession>A0A7J7J607</accession>
<dbReference type="CDD" id="cd00054">
    <property type="entry name" value="EGF_CA"/>
    <property type="match status" value="2"/>
</dbReference>
<dbReference type="EMBL" id="VXIV02002983">
    <property type="protein sequence ID" value="KAF6021670.1"/>
    <property type="molecule type" value="Genomic_DNA"/>
</dbReference>
<evidence type="ECO:0000313" key="9">
    <source>
        <dbReference type="EMBL" id="KAF6021670.1"/>
    </source>
</evidence>
<dbReference type="PROSITE" id="PS00022">
    <property type="entry name" value="EGF_1"/>
    <property type="match status" value="5"/>
</dbReference>
<keyword evidence="7" id="KW-0472">Membrane</keyword>
<dbReference type="PROSITE" id="PS50026">
    <property type="entry name" value="EGF_3"/>
    <property type="match status" value="7"/>
</dbReference>
<keyword evidence="4 6" id="KW-1015">Disulfide bond</keyword>
<dbReference type="GO" id="GO:0045197">
    <property type="term" value="P:establishment or maintenance of epithelial cell apical/basal polarity"/>
    <property type="evidence" value="ECO:0007669"/>
    <property type="project" value="TreeGrafter"/>
</dbReference>
<evidence type="ECO:0000259" key="8">
    <source>
        <dbReference type="PROSITE" id="PS50026"/>
    </source>
</evidence>
<feature type="domain" description="EGF-like" evidence="8">
    <location>
        <begin position="194"/>
        <end position="230"/>
    </location>
</feature>
<dbReference type="Gene3D" id="2.10.25.10">
    <property type="entry name" value="Laminin"/>
    <property type="match status" value="5"/>
</dbReference>
<keyword evidence="2" id="KW-0732">Signal</keyword>
<dbReference type="SUPFAM" id="SSF57196">
    <property type="entry name" value="EGF/Laminin"/>
    <property type="match status" value="4"/>
</dbReference>
<name>A0A7J7J607_BUGNE</name>
<feature type="domain" description="EGF-like" evidence="8">
    <location>
        <begin position="349"/>
        <end position="385"/>
    </location>
</feature>
<comment type="caution">
    <text evidence="6">Lacks conserved residue(s) required for the propagation of feature annotation.</text>
</comment>
<evidence type="ECO:0000256" key="4">
    <source>
        <dbReference type="ARBA" id="ARBA00023157"/>
    </source>
</evidence>
<dbReference type="PROSITE" id="PS01187">
    <property type="entry name" value="EGF_CA"/>
    <property type="match status" value="2"/>
</dbReference>
<dbReference type="OrthoDB" id="283575at2759"/>
<feature type="domain" description="EGF-like" evidence="8">
    <location>
        <begin position="66"/>
        <end position="107"/>
    </location>
</feature>
<feature type="disulfide bond" evidence="6">
    <location>
        <begin position="296"/>
        <end position="305"/>
    </location>
</feature>
<dbReference type="PRINTS" id="PR00010">
    <property type="entry name" value="EGFBLOOD"/>
</dbReference>
<dbReference type="InterPro" id="IPR049883">
    <property type="entry name" value="NOTCH1_EGF-like"/>
</dbReference>
<sequence length="454" mass="48951">MASRTRRCYTQSYLLSLSSSIILFSLCIYSAQSIECGTKLCIDGACNSTTLTCTCSSLYENCERQLNASCTDVADYCLNNGACEGVDTNGVNCTCSNDKGATGDRCQYLACDPTNCSNQGTCLNDTLTGNITCQCNPCYAGDDTCSKSVDVSTLPVNDNCTANTSSSRVQCQEGVPVQYCHCNGGYTGPTCAIEQDECETSPCQNGGTCLDQINMFECECGTGWTGPTCDEDIKECQLDFCMEENTQNCTELEGDYKCNCLDGFEGANCTVPTCSDGLCSNSGVCSVNSTHWSCECDEFYEGDQCEMKGPCVDGPCIHGNCSQTRVNGTLEYTCVCDEGWTDNSTCNVDINECDLDICENGGNCTNTNGSFTCQCTEFWTGDVCSEDILECSQPDSCQNSGNCTELEGGFTCNCTGTEVSFCRRFTNILAIGSVPSIWFSLTRILAKCRVVYWC</sequence>